<dbReference type="Pfam" id="PF00501">
    <property type="entry name" value="AMP-binding"/>
    <property type="match status" value="1"/>
</dbReference>
<dbReference type="InterPro" id="IPR000873">
    <property type="entry name" value="AMP-dep_synth/lig_dom"/>
</dbReference>
<evidence type="ECO:0000313" key="5">
    <source>
        <dbReference type="Proteomes" id="UP000030745"/>
    </source>
</evidence>
<dbReference type="KEGG" id="spar:SPRG_17455"/>
<protein>
    <recommendedName>
        <fullName evidence="6">Carrier domain-containing protein</fullName>
    </recommendedName>
</protein>
<dbReference type="PROSITE" id="PS00455">
    <property type="entry name" value="AMP_BINDING"/>
    <property type="match status" value="1"/>
</dbReference>
<dbReference type="SUPFAM" id="SSF47336">
    <property type="entry name" value="ACP-like"/>
    <property type="match status" value="1"/>
</dbReference>
<dbReference type="Proteomes" id="UP000030745">
    <property type="component" value="Unassembled WGS sequence"/>
</dbReference>
<dbReference type="InterPro" id="IPR045851">
    <property type="entry name" value="AMP-bd_C_sf"/>
</dbReference>
<dbReference type="SUPFAM" id="SSF50998">
    <property type="entry name" value="Quinoprotein alcohol dehydrogenase-like"/>
    <property type="match status" value="1"/>
</dbReference>
<dbReference type="InterPro" id="IPR011047">
    <property type="entry name" value="Quinoprotein_ADH-like_sf"/>
</dbReference>
<keyword evidence="5" id="KW-1185">Reference proteome</keyword>
<evidence type="ECO:0000259" key="2">
    <source>
        <dbReference type="Pfam" id="PF00550"/>
    </source>
</evidence>
<feature type="domain" description="Pyrrolo-quinoline quinone repeat" evidence="3">
    <location>
        <begin position="469"/>
        <end position="803"/>
    </location>
</feature>
<dbReference type="SUPFAM" id="SSF56801">
    <property type="entry name" value="Acetyl-CoA synthetase-like"/>
    <property type="match status" value="1"/>
</dbReference>
<dbReference type="STRING" id="695850.A0A067BR43"/>
<dbReference type="Pfam" id="PF13570">
    <property type="entry name" value="Beta-prop_ACSF4"/>
    <property type="match status" value="1"/>
</dbReference>
<feature type="domain" description="Carrier" evidence="2">
    <location>
        <begin position="372"/>
        <end position="432"/>
    </location>
</feature>
<dbReference type="AlphaFoldDB" id="A0A067BR43"/>
<accession>A0A067BR43</accession>
<organism evidence="4 5">
    <name type="scientific">Saprolegnia parasitica (strain CBS 223.65)</name>
    <dbReference type="NCBI Taxonomy" id="695850"/>
    <lineage>
        <taxon>Eukaryota</taxon>
        <taxon>Sar</taxon>
        <taxon>Stramenopiles</taxon>
        <taxon>Oomycota</taxon>
        <taxon>Saprolegniomycetes</taxon>
        <taxon>Saprolegniales</taxon>
        <taxon>Saprolegniaceae</taxon>
        <taxon>Saprolegnia</taxon>
    </lineage>
</organism>
<dbReference type="InterPro" id="IPR020845">
    <property type="entry name" value="AMP-binding_CS"/>
</dbReference>
<reference evidence="4 5" key="1">
    <citation type="journal article" date="2013" name="PLoS Genet.">
        <title>Distinctive expansion of potential virulence genes in the genome of the oomycete fish pathogen Saprolegnia parasitica.</title>
        <authorList>
            <person name="Jiang R.H."/>
            <person name="de Bruijn I."/>
            <person name="Haas B.J."/>
            <person name="Belmonte R."/>
            <person name="Lobach L."/>
            <person name="Christie J."/>
            <person name="van den Ackerveken G."/>
            <person name="Bottin A."/>
            <person name="Bulone V."/>
            <person name="Diaz-Moreno S.M."/>
            <person name="Dumas B."/>
            <person name="Fan L."/>
            <person name="Gaulin E."/>
            <person name="Govers F."/>
            <person name="Grenville-Briggs L.J."/>
            <person name="Horner N.R."/>
            <person name="Levin J.Z."/>
            <person name="Mammella M."/>
            <person name="Meijer H.J."/>
            <person name="Morris P."/>
            <person name="Nusbaum C."/>
            <person name="Oome S."/>
            <person name="Phillips A.J."/>
            <person name="van Rooyen D."/>
            <person name="Rzeszutek E."/>
            <person name="Saraiva M."/>
            <person name="Secombes C.J."/>
            <person name="Seidl M.F."/>
            <person name="Snel B."/>
            <person name="Stassen J.H."/>
            <person name="Sykes S."/>
            <person name="Tripathy S."/>
            <person name="van den Berg H."/>
            <person name="Vega-Arreguin J.C."/>
            <person name="Wawra S."/>
            <person name="Young S.K."/>
            <person name="Zeng Q."/>
            <person name="Dieguez-Uribeondo J."/>
            <person name="Russ C."/>
            <person name="Tyler B.M."/>
            <person name="van West P."/>
        </authorList>
    </citation>
    <scope>NUCLEOTIDE SEQUENCE [LARGE SCALE GENOMIC DNA]</scope>
    <source>
        <strain evidence="4 5">CBS 223.65</strain>
    </source>
</reference>
<dbReference type="SMART" id="SM00564">
    <property type="entry name" value="PQQ"/>
    <property type="match status" value="3"/>
</dbReference>
<dbReference type="PANTHER" id="PTHR44394:SF1">
    <property type="entry name" value="BETA-ALANINE-ACTIVATING ENZYME"/>
    <property type="match status" value="1"/>
</dbReference>
<dbReference type="InterPro" id="IPR036736">
    <property type="entry name" value="ACP-like_sf"/>
</dbReference>
<sequence>MYVLYTSGSTGHPKGVIGSYAATWHRLAWMWSTVPFARGERVLRHTALTFVDAIAEVFGTLCAGATLVLPSSYSYLSFAPPVVADLSGFARSLHLLNVTRMTLVPSVLQLLLQTNSLSPSLRYVVVSGEPLHADLIVALFAALPYVQLLHLYGSTEVAGDATFWLTTTTAAPVPIGTAIGATKLRLVDAEGAEIASDETRGELYIGGPPLARGYVNPYDYRCHLSHRFCMLHGERWFKTGDVAYWSNGLLFLCGRSHGGYVKVSGVQVHVAAIETTVRMYLSQHHRKWKVALAPVASSEGWHQYDTLVVCVGMDEGDNVDVDALCHAVERVHPRVAMHVLTVPIARFPETSSGKADPSQIPALFALRSLPSWLRALLPRTRGLASTRLDPSTTLTELGLNSMAMAIVLHTLQSQHEMTLRPIELADMTVADLQALVQRKRPRAMSPAAATKRARVTPRMEAVRWRVRAHKCIDASPRLATTDVGEYIIVGSHDHTVLCVAAVDGHVVWRKELPDRVESSAAVAKNMVVVGCYDGGVYCLDVLSGSTLWVYFTQDQVKCSPVIVEEENAVVVGSHDHHLYGLALTSGACLFKLPFTKSVFSSPVYAATVLYCASLAGEVRAYAWSSLCHDAPTPLWQHTCPAPVFCSLRLSVRQNVLLVGCADASLYALSTTTGTPRWSAATTKPIFSAPRIATLSSGNEVALFGSHDGVVRCVSTTDGVTLASVDLGCTIYASPAILSDHKTTLRTCVCTTDGHVYLWEPEAPSLSATLLYQGAGDIFSSPLVLMDESTIVVGTRGDVLVALHVPESDASSSTMTQ</sequence>
<proteinExistence type="predicted"/>
<dbReference type="GO" id="GO:0043041">
    <property type="term" value="P:amino acid activation for nonribosomal peptide biosynthetic process"/>
    <property type="evidence" value="ECO:0007669"/>
    <property type="project" value="TreeGrafter"/>
</dbReference>
<dbReference type="EMBL" id="KK583763">
    <property type="protein sequence ID" value="KDO17142.1"/>
    <property type="molecule type" value="Genomic_DNA"/>
</dbReference>
<dbReference type="Gene3D" id="2.130.10.10">
    <property type="entry name" value="YVTN repeat-like/Quinoprotein amine dehydrogenase"/>
    <property type="match status" value="2"/>
</dbReference>
<dbReference type="InterPro" id="IPR018391">
    <property type="entry name" value="PQQ_b-propeller_rpt"/>
</dbReference>
<evidence type="ECO:0008006" key="6">
    <source>
        <dbReference type="Google" id="ProtNLM"/>
    </source>
</evidence>
<evidence type="ECO:0000259" key="1">
    <source>
        <dbReference type="Pfam" id="PF00501"/>
    </source>
</evidence>
<name>A0A067BR43_SAPPC</name>
<dbReference type="Pfam" id="PF00550">
    <property type="entry name" value="PP-binding"/>
    <property type="match status" value="1"/>
</dbReference>
<dbReference type="Gene3D" id="1.10.1200.10">
    <property type="entry name" value="ACP-like"/>
    <property type="match status" value="1"/>
</dbReference>
<dbReference type="InterPro" id="IPR015943">
    <property type="entry name" value="WD40/YVTN_repeat-like_dom_sf"/>
</dbReference>
<dbReference type="Gene3D" id="3.40.50.12780">
    <property type="entry name" value="N-terminal domain of ligase-like"/>
    <property type="match status" value="1"/>
</dbReference>
<dbReference type="RefSeq" id="XP_012212151.1">
    <property type="nucleotide sequence ID" value="XM_012356761.1"/>
</dbReference>
<dbReference type="InterPro" id="IPR009081">
    <property type="entry name" value="PP-bd_ACP"/>
</dbReference>
<dbReference type="Gene3D" id="3.30.300.30">
    <property type="match status" value="1"/>
</dbReference>
<dbReference type="InterPro" id="IPR042099">
    <property type="entry name" value="ANL_N_sf"/>
</dbReference>
<evidence type="ECO:0000259" key="3">
    <source>
        <dbReference type="Pfam" id="PF13570"/>
    </source>
</evidence>
<dbReference type="InterPro" id="IPR002372">
    <property type="entry name" value="PQQ_rpt_dom"/>
</dbReference>
<dbReference type="OMA" id="NGNVICC"/>
<dbReference type="VEuPathDB" id="FungiDB:SPRG_17455"/>
<gene>
    <name evidence="4" type="ORF">SPRG_17455</name>
</gene>
<feature type="domain" description="AMP-dependent synthetase/ligase" evidence="1">
    <location>
        <begin position="2"/>
        <end position="214"/>
    </location>
</feature>
<evidence type="ECO:0000313" key="4">
    <source>
        <dbReference type="EMBL" id="KDO17142.1"/>
    </source>
</evidence>
<dbReference type="InterPro" id="IPR052091">
    <property type="entry name" value="Beta-ala_Activ/Resist"/>
</dbReference>
<dbReference type="OrthoDB" id="408177at2759"/>
<dbReference type="PANTHER" id="PTHR44394">
    <property type="entry name" value="BETA-ALANINE-ACTIVATING ENZYME"/>
    <property type="match status" value="1"/>
</dbReference>
<dbReference type="GeneID" id="24138995"/>